<feature type="active site" description="Proton donor/acceptor" evidence="14">
    <location>
        <position position="165"/>
    </location>
</feature>
<feature type="binding site" evidence="14">
    <location>
        <begin position="175"/>
        <end position="176"/>
    </location>
    <ligand>
        <name>(S)-2,3,4,5-tetrahydrodipicolinate</name>
        <dbReference type="ChEBI" id="CHEBI:16845"/>
    </ligand>
</feature>
<dbReference type="InterPro" id="IPR023940">
    <property type="entry name" value="DHDPR_bac"/>
</dbReference>
<dbReference type="PATRIC" id="fig|129140.3.peg.346"/>
<feature type="binding site" evidence="14">
    <location>
        <position position="44"/>
    </location>
    <ligand>
        <name>NAD(+)</name>
        <dbReference type="ChEBI" id="CHEBI:57540"/>
    </ligand>
</feature>
<dbReference type="GO" id="GO:0008839">
    <property type="term" value="F:4-hydroxy-tetrahydrodipicolinate reductase"/>
    <property type="evidence" value="ECO:0007669"/>
    <property type="project" value="UniProtKB-UniRule"/>
</dbReference>
<feature type="binding site" evidence="14">
    <location>
        <begin position="132"/>
        <end position="135"/>
    </location>
    <ligand>
        <name>NAD(+)</name>
        <dbReference type="ChEBI" id="CHEBI:57540"/>
    </ligand>
</feature>
<evidence type="ECO:0000313" key="17">
    <source>
        <dbReference type="EMBL" id="KPY83456.1"/>
    </source>
</evidence>
<keyword evidence="9 14" id="KW-0457">Lysine biosynthesis</keyword>
<evidence type="ECO:0000256" key="4">
    <source>
        <dbReference type="ARBA" id="ARBA00022605"/>
    </source>
</evidence>
<dbReference type="Pfam" id="PF01113">
    <property type="entry name" value="DapB_N"/>
    <property type="match status" value="1"/>
</dbReference>
<keyword evidence="6 14" id="KW-0220">Diaminopimelate biosynthesis</keyword>
<evidence type="ECO:0000256" key="11">
    <source>
        <dbReference type="ARBA" id="ARBA00038983"/>
    </source>
</evidence>
<feature type="active site" description="Proton donor" evidence="14">
    <location>
        <position position="169"/>
    </location>
</feature>
<dbReference type="GO" id="GO:0016726">
    <property type="term" value="F:oxidoreductase activity, acting on CH or CH2 groups, NAD or NADP as acceptor"/>
    <property type="evidence" value="ECO:0007669"/>
    <property type="project" value="UniProtKB-UniRule"/>
</dbReference>
<dbReference type="FunFam" id="3.40.50.720:FF:000048">
    <property type="entry name" value="4-hydroxy-tetrahydrodipicolinate reductase"/>
    <property type="match status" value="1"/>
</dbReference>
<dbReference type="InterPro" id="IPR000846">
    <property type="entry name" value="DapB_N"/>
</dbReference>
<dbReference type="SUPFAM" id="SSF51735">
    <property type="entry name" value="NAD(P)-binding Rossmann-fold domains"/>
    <property type="match status" value="1"/>
</dbReference>
<evidence type="ECO:0000313" key="18">
    <source>
        <dbReference type="Proteomes" id="UP000050474"/>
    </source>
</evidence>
<dbReference type="STRING" id="129140.ALO44_04587"/>
<dbReference type="GO" id="GO:0051287">
    <property type="term" value="F:NAD binding"/>
    <property type="evidence" value="ECO:0007669"/>
    <property type="project" value="UniProtKB-UniRule"/>
</dbReference>
<dbReference type="GO" id="GO:0005829">
    <property type="term" value="C:cytosol"/>
    <property type="evidence" value="ECO:0007669"/>
    <property type="project" value="TreeGrafter"/>
</dbReference>
<comment type="pathway">
    <text evidence="10 14">Amino-acid biosynthesis; L-lysine biosynthesis via DAP pathway; (S)-tetrahydrodipicolinate from L-aspartate: step 4/4.</text>
</comment>
<keyword evidence="4 14" id="KW-0028">Amino-acid biosynthesis</keyword>
<name>A0A0N8T2Q6_9PSED</name>
<organism evidence="17 18">
    <name type="scientific">Pseudomonas syringae pv. tagetis</name>
    <dbReference type="NCBI Taxonomy" id="129140"/>
    <lineage>
        <taxon>Bacteria</taxon>
        <taxon>Pseudomonadati</taxon>
        <taxon>Pseudomonadota</taxon>
        <taxon>Gammaproteobacteria</taxon>
        <taxon>Pseudomonadales</taxon>
        <taxon>Pseudomonadaceae</taxon>
        <taxon>Pseudomonas</taxon>
    </lineage>
</organism>
<dbReference type="InterPro" id="IPR036291">
    <property type="entry name" value="NAD(P)-bd_dom_sf"/>
</dbReference>
<comment type="similarity">
    <text evidence="2 14">Belongs to the DapB family.</text>
</comment>
<evidence type="ECO:0000256" key="5">
    <source>
        <dbReference type="ARBA" id="ARBA00022857"/>
    </source>
</evidence>
<comment type="subunit">
    <text evidence="14">Homotetramer.</text>
</comment>
<dbReference type="PIRSF" id="PIRSF000161">
    <property type="entry name" value="DHPR"/>
    <property type="match status" value="1"/>
</dbReference>
<protein>
    <recommendedName>
        <fullName evidence="11 14">4-hydroxy-tetrahydrodipicolinate reductase</fullName>
        <shortName evidence="14">HTPA reductase</shortName>
        <ecNumber evidence="11 14">1.17.1.8</ecNumber>
    </recommendedName>
</protein>
<comment type="caution">
    <text evidence="14">Was originally thought to be a dihydrodipicolinate reductase (DHDPR), catalyzing the conversion of dihydrodipicolinate to tetrahydrodipicolinate. However, it was shown in E.coli that the substrate of the enzymatic reaction is not dihydrodipicolinate (DHDP) but in fact (2S,4S)-4-hydroxy-2,3,4,5-tetrahydrodipicolinic acid (HTPA), the product released by the DapA-catalyzed reaction.</text>
</comment>
<dbReference type="PROSITE" id="PS01298">
    <property type="entry name" value="DAPB"/>
    <property type="match status" value="1"/>
</dbReference>
<dbReference type="EC" id="1.17.1.8" evidence="11 14"/>
<evidence type="ECO:0000256" key="8">
    <source>
        <dbReference type="ARBA" id="ARBA00023027"/>
    </source>
</evidence>
<dbReference type="PANTHER" id="PTHR20836:SF0">
    <property type="entry name" value="4-HYDROXY-TETRAHYDRODIPICOLINATE REDUCTASE 1, CHLOROPLASTIC-RELATED"/>
    <property type="match status" value="1"/>
</dbReference>
<comment type="function">
    <text evidence="14">Catalyzes the conversion of 4-hydroxy-tetrahydrodipicolinate (HTPA) to tetrahydrodipicolinate.</text>
</comment>
<evidence type="ECO:0000256" key="14">
    <source>
        <dbReference type="HAMAP-Rule" id="MF_00102"/>
    </source>
</evidence>
<dbReference type="GO" id="GO:0050661">
    <property type="term" value="F:NADP binding"/>
    <property type="evidence" value="ECO:0007669"/>
    <property type="project" value="UniProtKB-UniRule"/>
</dbReference>
<feature type="binding site" evidence="14">
    <location>
        <position position="45"/>
    </location>
    <ligand>
        <name>NADP(+)</name>
        <dbReference type="ChEBI" id="CHEBI:58349"/>
    </ligand>
</feature>
<dbReference type="GO" id="GO:0009089">
    <property type="term" value="P:lysine biosynthetic process via diaminopimelate"/>
    <property type="evidence" value="ECO:0007669"/>
    <property type="project" value="UniProtKB-UniRule"/>
</dbReference>
<dbReference type="CDD" id="cd02274">
    <property type="entry name" value="DHDPR_N"/>
    <property type="match status" value="1"/>
</dbReference>
<reference evidence="17 18" key="1">
    <citation type="submission" date="2015-09" db="EMBL/GenBank/DDBJ databases">
        <title>Genome announcement of multiple Pseudomonas syringae strains.</title>
        <authorList>
            <person name="Thakur S."/>
            <person name="Wang P.W."/>
            <person name="Gong Y."/>
            <person name="Weir B.S."/>
            <person name="Guttman D.S."/>
        </authorList>
    </citation>
    <scope>NUCLEOTIDE SEQUENCE [LARGE SCALE GENOMIC DNA]</scope>
    <source>
        <strain evidence="17 18">ICMP4091</strain>
    </source>
</reference>
<evidence type="ECO:0000256" key="12">
    <source>
        <dbReference type="ARBA" id="ARBA00049080"/>
    </source>
</evidence>
<dbReference type="FunFam" id="3.30.360.10:FF:000004">
    <property type="entry name" value="4-hydroxy-tetrahydrodipicolinate reductase"/>
    <property type="match status" value="1"/>
</dbReference>
<evidence type="ECO:0000256" key="1">
    <source>
        <dbReference type="ARBA" id="ARBA00004496"/>
    </source>
</evidence>
<dbReference type="Gene3D" id="3.30.360.10">
    <property type="entry name" value="Dihydrodipicolinate Reductase, domain 2"/>
    <property type="match status" value="1"/>
</dbReference>
<dbReference type="PANTHER" id="PTHR20836">
    <property type="entry name" value="DIHYDRODIPICOLINATE REDUCTASE"/>
    <property type="match status" value="1"/>
</dbReference>
<comment type="caution">
    <text evidence="17">The sequence shown here is derived from an EMBL/GenBank/DDBJ whole genome shotgun (WGS) entry which is preliminary data.</text>
</comment>
<dbReference type="UniPathway" id="UPA00034">
    <property type="reaction ID" value="UER00018"/>
</dbReference>
<dbReference type="GO" id="GO:0019877">
    <property type="term" value="P:diaminopimelate biosynthetic process"/>
    <property type="evidence" value="ECO:0007669"/>
    <property type="project" value="UniProtKB-UniRule"/>
</dbReference>
<dbReference type="Pfam" id="PF05173">
    <property type="entry name" value="DapB_C"/>
    <property type="match status" value="1"/>
</dbReference>
<evidence type="ECO:0000259" key="15">
    <source>
        <dbReference type="Pfam" id="PF01113"/>
    </source>
</evidence>
<feature type="domain" description="Dihydrodipicolinate reductase N-terminal" evidence="15">
    <location>
        <begin position="13"/>
        <end position="135"/>
    </location>
</feature>
<keyword evidence="3 14" id="KW-0963">Cytoplasm</keyword>
<dbReference type="InterPro" id="IPR022664">
    <property type="entry name" value="DapB_N_CS"/>
</dbReference>
<dbReference type="AlphaFoldDB" id="A0A0N8T2Q6"/>
<evidence type="ECO:0000256" key="9">
    <source>
        <dbReference type="ARBA" id="ARBA00023154"/>
    </source>
</evidence>
<dbReference type="HAMAP" id="MF_00102">
    <property type="entry name" value="DapB"/>
    <property type="match status" value="1"/>
</dbReference>
<evidence type="ECO:0000256" key="13">
    <source>
        <dbReference type="ARBA" id="ARBA00049396"/>
    </source>
</evidence>
<dbReference type="NCBIfam" id="TIGR00036">
    <property type="entry name" value="dapB"/>
    <property type="match status" value="1"/>
</dbReference>
<feature type="binding site" evidence="14">
    <location>
        <begin position="108"/>
        <end position="110"/>
    </location>
    <ligand>
        <name>NAD(+)</name>
        <dbReference type="ChEBI" id="CHEBI:57540"/>
    </ligand>
</feature>
<proteinExistence type="inferred from homology"/>
<dbReference type="Proteomes" id="UP000050474">
    <property type="component" value="Unassembled WGS sequence"/>
</dbReference>
<keyword evidence="7 14" id="KW-0560">Oxidoreductase</keyword>
<evidence type="ECO:0000256" key="3">
    <source>
        <dbReference type="ARBA" id="ARBA00022490"/>
    </source>
</evidence>
<evidence type="ECO:0000256" key="6">
    <source>
        <dbReference type="ARBA" id="ARBA00022915"/>
    </source>
</evidence>
<sequence>MCKVYQREQGMRRIAVVGAAGRMGKTLIEAVQQAPGAGLTAAVDRPDSTLVGADAGELAALGRIGVPLSGDLAKVADEFDVLIDFTHPSVTLKNLAFCRKAGKAMIIGTTGFSAEEKQRLVEAGKDIPIVFAANFSVGVNLCLKLLDTAARVLGDEVDIEITEAHHRHKVDAPSGTALRMGEVVASALGRDLEKVAVYGREGQTGARDRQTIGFATIRAGDVVGDHTVLFAADGERVEITHKASSRMTFAKGAVRAAMWLDGKAPGLYDMQDVLGLH</sequence>
<dbReference type="Gene3D" id="3.40.50.720">
    <property type="entry name" value="NAD(P)-binding Rossmann-like Domain"/>
    <property type="match status" value="1"/>
</dbReference>
<evidence type="ECO:0000259" key="16">
    <source>
        <dbReference type="Pfam" id="PF05173"/>
    </source>
</evidence>
<dbReference type="SUPFAM" id="SSF55347">
    <property type="entry name" value="Glyceraldehyde-3-phosphate dehydrogenase-like, C-terminal domain"/>
    <property type="match status" value="1"/>
</dbReference>
<evidence type="ECO:0000256" key="2">
    <source>
        <dbReference type="ARBA" id="ARBA00006642"/>
    </source>
</evidence>
<feature type="binding site" evidence="14">
    <location>
        <position position="166"/>
    </location>
    <ligand>
        <name>(S)-2,3,4,5-tetrahydrodipicolinate</name>
        <dbReference type="ChEBI" id="CHEBI:16845"/>
    </ligand>
</feature>
<dbReference type="EMBL" id="LJRM01000147">
    <property type="protein sequence ID" value="KPY83456.1"/>
    <property type="molecule type" value="Genomic_DNA"/>
</dbReference>
<keyword evidence="8 14" id="KW-0520">NAD</keyword>
<comment type="subcellular location">
    <subcellularLocation>
        <location evidence="1 14">Cytoplasm</location>
    </subcellularLocation>
</comment>
<gene>
    <name evidence="14" type="primary">dapB</name>
    <name evidence="17" type="ORF">ALO44_04587</name>
</gene>
<comment type="catalytic activity">
    <reaction evidence="13 14">
        <text>(S)-2,3,4,5-tetrahydrodipicolinate + NAD(+) + H2O = (2S,4S)-4-hydroxy-2,3,4,5-tetrahydrodipicolinate + NADH + H(+)</text>
        <dbReference type="Rhea" id="RHEA:35323"/>
        <dbReference type="ChEBI" id="CHEBI:15377"/>
        <dbReference type="ChEBI" id="CHEBI:15378"/>
        <dbReference type="ChEBI" id="CHEBI:16845"/>
        <dbReference type="ChEBI" id="CHEBI:57540"/>
        <dbReference type="ChEBI" id="CHEBI:57945"/>
        <dbReference type="ChEBI" id="CHEBI:67139"/>
        <dbReference type="EC" id="1.17.1.8"/>
    </reaction>
</comment>
<evidence type="ECO:0000256" key="7">
    <source>
        <dbReference type="ARBA" id="ARBA00023002"/>
    </source>
</evidence>
<accession>A0A0N8T2Q6</accession>
<feature type="domain" description="Dihydrodipicolinate reductase C-terminal" evidence="16">
    <location>
        <begin position="138"/>
        <end position="274"/>
    </location>
</feature>
<feature type="binding site" evidence="14">
    <location>
        <begin position="18"/>
        <end position="23"/>
    </location>
    <ligand>
        <name>NAD(+)</name>
        <dbReference type="ChEBI" id="CHEBI:57540"/>
    </ligand>
</feature>
<dbReference type="InterPro" id="IPR022663">
    <property type="entry name" value="DapB_C"/>
</dbReference>
<evidence type="ECO:0000256" key="10">
    <source>
        <dbReference type="ARBA" id="ARBA00037922"/>
    </source>
</evidence>
<keyword evidence="5 14" id="KW-0521">NADP</keyword>
<comment type="catalytic activity">
    <reaction evidence="12 14">
        <text>(S)-2,3,4,5-tetrahydrodipicolinate + NADP(+) + H2O = (2S,4S)-4-hydroxy-2,3,4,5-tetrahydrodipicolinate + NADPH + H(+)</text>
        <dbReference type="Rhea" id="RHEA:35331"/>
        <dbReference type="ChEBI" id="CHEBI:15377"/>
        <dbReference type="ChEBI" id="CHEBI:15378"/>
        <dbReference type="ChEBI" id="CHEBI:16845"/>
        <dbReference type="ChEBI" id="CHEBI:57783"/>
        <dbReference type="ChEBI" id="CHEBI:58349"/>
        <dbReference type="ChEBI" id="CHEBI:67139"/>
        <dbReference type="EC" id="1.17.1.8"/>
    </reaction>
</comment>